<keyword evidence="1" id="KW-1133">Transmembrane helix</keyword>
<organism evidence="2 3">
    <name type="scientific">Echinimonas agarilytica</name>
    <dbReference type="NCBI Taxonomy" id="1215918"/>
    <lineage>
        <taxon>Bacteria</taxon>
        <taxon>Pseudomonadati</taxon>
        <taxon>Pseudomonadota</taxon>
        <taxon>Gammaproteobacteria</taxon>
        <taxon>Alteromonadales</taxon>
        <taxon>Echinimonadaceae</taxon>
        <taxon>Echinimonas</taxon>
    </lineage>
</organism>
<dbReference type="Pfam" id="PF11872">
    <property type="entry name" value="DUF3392"/>
    <property type="match status" value="1"/>
</dbReference>
<keyword evidence="3" id="KW-1185">Reference proteome</keyword>
<keyword evidence="1" id="KW-0472">Membrane</keyword>
<reference evidence="2 3" key="1">
    <citation type="journal article" date="2013" name="Antonie Van Leeuwenhoek">
        <title>Echinimonas agarilytica gen. nov., sp. nov., a new gammaproteobacterium isolated from the sea urchin Strongylocentrotus intermedius.</title>
        <authorList>
            <person name="Nedashkovskaya O.I."/>
            <person name="Stenkova A.M."/>
            <person name="Zhukova N.V."/>
            <person name="Van Trappen S."/>
            <person name="Lee J.S."/>
            <person name="Kim S.B."/>
        </authorList>
    </citation>
    <scope>NUCLEOTIDE SEQUENCE [LARGE SCALE GENOMIC DNA]</scope>
    <source>
        <strain evidence="2 3">KMM 6351</strain>
    </source>
</reference>
<sequence>MSQFSSWLYAQLPEVSTALTACLLIVFGADINRLLRKSLRRQNFIVRTAVFIFVNAVGFGMVIIKLSPWISMQLKQLPIQWLCIVLVSLFVLIGTWAQRNRHV</sequence>
<keyword evidence="1" id="KW-0812">Transmembrane</keyword>
<feature type="transmembrane region" description="Helical" evidence="1">
    <location>
        <begin position="44"/>
        <end position="67"/>
    </location>
</feature>
<gene>
    <name evidence="2" type="ORF">NAF29_09590</name>
</gene>
<dbReference type="EMBL" id="JAMQGP010000003">
    <property type="protein sequence ID" value="MCM2679917.1"/>
    <property type="molecule type" value="Genomic_DNA"/>
</dbReference>
<accession>A0AA41W6N5</accession>
<comment type="caution">
    <text evidence="2">The sequence shown here is derived from an EMBL/GenBank/DDBJ whole genome shotgun (WGS) entry which is preliminary data.</text>
</comment>
<name>A0AA41W6N5_9GAMM</name>
<evidence type="ECO:0000313" key="3">
    <source>
        <dbReference type="Proteomes" id="UP001165393"/>
    </source>
</evidence>
<evidence type="ECO:0000256" key="1">
    <source>
        <dbReference type="SAM" id="Phobius"/>
    </source>
</evidence>
<dbReference type="InterPro" id="IPR021813">
    <property type="entry name" value="DUF3392"/>
</dbReference>
<dbReference type="RefSeq" id="WP_251261327.1">
    <property type="nucleotide sequence ID" value="NZ_JAMQGP010000003.1"/>
</dbReference>
<feature type="transmembrane region" description="Helical" evidence="1">
    <location>
        <begin position="15"/>
        <end position="32"/>
    </location>
</feature>
<proteinExistence type="predicted"/>
<evidence type="ECO:0000313" key="2">
    <source>
        <dbReference type="EMBL" id="MCM2679917.1"/>
    </source>
</evidence>
<protein>
    <submittedName>
        <fullName evidence="2">DUF3392 domain-containing protein</fullName>
    </submittedName>
</protein>
<dbReference type="Proteomes" id="UP001165393">
    <property type="component" value="Unassembled WGS sequence"/>
</dbReference>
<dbReference type="AlphaFoldDB" id="A0AA41W6N5"/>
<feature type="transmembrane region" description="Helical" evidence="1">
    <location>
        <begin position="79"/>
        <end position="97"/>
    </location>
</feature>